<dbReference type="Gene3D" id="1.10.443.10">
    <property type="entry name" value="Intergrase catalytic core"/>
    <property type="match status" value="1"/>
</dbReference>
<reference evidence="4 5" key="1">
    <citation type="journal article" date="2015" name="Antonie Van Leeuwenhoek">
        <title>Thioclava indica sp. nov., isolated from surface seawater of the Indian Ocean.</title>
        <authorList>
            <person name="Liu Y."/>
            <person name="Lai Q."/>
            <person name="Du J."/>
            <person name="Xu H."/>
            <person name="Jiang L."/>
            <person name="Shao Z."/>
        </authorList>
    </citation>
    <scope>NUCLEOTIDE SEQUENCE [LARGE SCALE GENOMIC DNA]</scope>
    <source>
        <strain evidence="4 5">DT23-4</strain>
    </source>
</reference>
<dbReference type="RefSeq" id="WP_051697176.1">
    <property type="nucleotide sequence ID" value="NZ_AUNB01000026.1"/>
</dbReference>
<evidence type="ECO:0000256" key="2">
    <source>
        <dbReference type="SAM" id="MobiDB-lite"/>
    </source>
</evidence>
<dbReference type="EMBL" id="AUNB01000026">
    <property type="protein sequence ID" value="KEO59952.1"/>
    <property type="molecule type" value="Genomic_DNA"/>
</dbReference>
<feature type="region of interest" description="Disordered" evidence="2">
    <location>
        <begin position="344"/>
        <end position="368"/>
    </location>
</feature>
<dbReference type="GO" id="GO:0003677">
    <property type="term" value="F:DNA binding"/>
    <property type="evidence" value="ECO:0007669"/>
    <property type="project" value="InterPro"/>
</dbReference>
<evidence type="ECO:0000259" key="3">
    <source>
        <dbReference type="PROSITE" id="PS51898"/>
    </source>
</evidence>
<gene>
    <name evidence="4" type="ORF">DT23_15100</name>
</gene>
<proteinExistence type="predicted"/>
<keyword evidence="5" id="KW-1185">Reference proteome</keyword>
<evidence type="ECO:0000313" key="5">
    <source>
        <dbReference type="Proteomes" id="UP000027471"/>
    </source>
</evidence>
<evidence type="ECO:0000313" key="4">
    <source>
        <dbReference type="EMBL" id="KEO59952.1"/>
    </source>
</evidence>
<evidence type="ECO:0000256" key="1">
    <source>
        <dbReference type="ARBA" id="ARBA00023172"/>
    </source>
</evidence>
<sequence>MPLEPYLRGKVYWVKGWIEYNSRPIAGPYRQSTRSTSEAGARDWISEETELQIRKHIVGEERALRFADAIELYQPDSRSARQLLPILDEIGSLPLAAITGRLLKNLGPKLRPNASTDTWWREIVTPARAVINNAHELKGTPLLRVRRYDQFERNAQDKRRGKTSRVERVPATRAWIDAFCAEADPYNAAMARFMFETAARIDQAVSLTPDDLRPEKCQVRVKAQKGHPESWITVSPEMMEELLELRPKRPRNRRTGVILAPRIFGYASPTGYNNRWKTICRRAGIPYLSAHAAGRHGFFTELVIRQGVDPVTAARAGRWSDANLPMSIYAHPETDEADIRARFRTSPVQTRLSDDDNIQKSHGEIKDE</sequence>
<accession>A0A074KEG0</accession>
<dbReference type="AlphaFoldDB" id="A0A074KEG0"/>
<dbReference type="GO" id="GO:0006310">
    <property type="term" value="P:DNA recombination"/>
    <property type="evidence" value="ECO:0007669"/>
    <property type="project" value="UniProtKB-KW"/>
</dbReference>
<dbReference type="InterPro" id="IPR002104">
    <property type="entry name" value="Integrase_catalytic"/>
</dbReference>
<dbReference type="InterPro" id="IPR011010">
    <property type="entry name" value="DNA_brk_join_enz"/>
</dbReference>
<protein>
    <recommendedName>
        <fullName evidence="3">Tyr recombinase domain-containing protein</fullName>
    </recommendedName>
</protein>
<dbReference type="PROSITE" id="PS51898">
    <property type="entry name" value="TYR_RECOMBINASE"/>
    <property type="match status" value="1"/>
</dbReference>
<keyword evidence="1" id="KW-0233">DNA recombination</keyword>
<comment type="caution">
    <text evidence="4">The sequence shown here is derived from an EMBL/GenBank/DDBJ whole genome shotgun (WGS) entry which is preliminary data.</text>
</comment>
<dbReference type="eggNOG" id="COG0582">
    <property type="taxonomic scope" value="Bacteria"/>
</dbReference>
<feature type="compositionally biased region" description="Basic and acidic residues" evidence="2">
    <location>
        <begin position="352"/>
        <end position="368"/>
    </location>
</feature>
<dbReference type="Pfam" id="PF00589">
    <property type="entry name" value="Phage_integrase"/>
    <property type="match status" value="1"/>
</dbReference>
<organism evidence="4 5">
    <name type="scientific">Thioclava indica</name>
    <dbReference type="NCBI Taxonomy" id="1353528"/>
    <lineage>
        <taxon>Bacteria</taxon>
        <taxon>Pseudomonadati</taxon>
        <taxon>Pseudomonadota</taxon>
        <taxon>Alphaproteobacteria</taxon>
        <taxon>Rhodobacterales</taxon>
        <taxon>Paracoccaceae</taxon>
        <taxon>Thioclava</taxon>
    </lineage>
</organism>
<dbReference type="InterPro" id="IPR013762">
    <property type="entry name" value="Integrase-like_cat_sf"/>
</dbReference>
<feature type="domain" description="Tyr recombinase" evidence="3">
    <location>
        <begin position="166"/>
        <end position="344"/>
    </location>
</feature>
<dbReference type="GO" id="GO:0015074">
    <property type="term" value="P:DNA integration"/>
    <property type="evidence" value="ECO:0007669"/>
    <property type="project" value="InterPro"/>
</dbReference>
<name>A0A074KEG0_9RHOB</name>
<dbReference type="SUPFAM" id="SSF56349">
    <property type="entry name" value="DNA breaking-rejoining enzymes"/>
    <property type="match status" value="1"/>
</dbReference>
<dbReference type="Proteomes" id="UP000027471">
    <property type="component" value="Unassembled WGS sequence"/>
</dbReference>